<dbReference type="Gene3D" id="1.10.10.10">
    <property type="entry name" value="Winged helix-like DNA-binding domain superfamily/Winged helix DNA-binding domain"/>
    <property type="match status" value="1"/>
</dbReference>
<evidence type="ECO:0000256" key="1">
    <source>
        <dbReference type="SAM" id="Coils"/>
    </source>
</evidence>
<dbReference type="InterPro" id="IPR036388">
    <property type="entry name" value="WH-like_DNA-bd_sf"/>
</dbReference>
<dbReference type="AlphaFoldDB" id="A0A9D2R3G3"/>
<reference evidence="2" key="1">
    <citation type="journal article" date="2021" name="PeerJ">
        <title>Extensive microbial diversity within the chicken gut microbiome revealed by metagenomics and culture.</title>
        <authorList>
            <person name="Gilroy R."/>
            <person name="Ravi A."/>
            <person name="Getino M."/>
            <person name="Pursley I."/>
            <person name="Horton D.L."/>
            <person name="Alikhan N.F."/>
            <person name="Baker D."/>
            <person name="Gharbi K."/>
            <person name="Hall N."/>
            <person name="Watson M."/>
            <person name="Adriaenssens E.M."/>
            <person name="Foster-Nyarko E."/>
            <person name="Jarju S."/>
            <person name="Secka A."/>
            <person name="Antonio M."/>
            <person name="Oren A."/>
            <person name="Chaudhuri R.R."/>
            <person name="La Ragione R."/>
            <person name="Hildebrand F."/>
            <person name="Pallen M.J."/>
        </authorList>
    </citation>
    <scope>NUCLEOTIDE SEQUENCE</scope>
    <source>
        <strain evidence="2">ChiGjej3B3-11674</strain>
    </source>
</reference>
<reference evidence="2" key="2">
    <citation type="submission" date="2021-04" db="EMBL/GenBank/DDBJ databases">
        <authorList>
            <person name="Gilroy R."/>
        </authorList>
    </citation>
    <scope>NUCLEOTIDE SEQUENCE</scope>
    <source>
        <strain evidence="2">ChiGjej3B3-11674</strain>
    </source>
</reference>
<organism evidence="2 3">
    <name type="scientific">Candidatus Mediterraneibacter tabaqchaliae</name>
    <dbReference type="NCBI Taxonomy" id="2838689"/>
    <lineage>
        <taxon>Bacteria</taxon>
        <taxon>Bacillati</taxon>
        <taxon>Bacillota</taxon>
        <taxon>Clostridia</taxon>
        <taxon>Lachnospirales</taxon>
        <taxon>Lachnospiraceae</taxon>
        <taxon>Mediterraneibacter</taxon>
    </lineage>
</organism>
<accession>A0A9D2R3G3</accession>
<dbReference type="SUPFAM" id="SSF46785">
    <property type="entry name" value="Winged helix' DNA-binding domain"/>
    <property type="match status" value="1"/>
</dbReference>
<sequence>MREERKFIAELEKSIKYGSEPMSNAVLGAFQKLLVESTNTYFQAYFEHDFGEINRLLQEQRSLRKTLTNELRSYADQSIVISAKLVQTYNVFNKLVQAEEQKREFADQIILIEKRYEKARKVLVYLYRHAHVQHKELKNNLGIAGSTLSDLLNVLRDADCVEKIESGRCCFYNLTNAGRKYLKDVRPDIDEEWDVDPDSFSVAAWKIIREKEQEETFPLYANYRRKPDIDRLDKKWTDEKNFMRMFSDAGECL</sequence>
<feature type="coiled-coil region" evidence="1">
    <location>
        <begin position="57"/>
        <end position="115"/>
    </location>
</feature>
<proteinExistence type="predicted"/>
<keyword evidence="1" id="KW-0175">Coiled coil</keyword>
<name>A0A9D2R3G3_9FIRM</name>
<dbReference type="Proteomes" id="UP000823897">
    <property type="component" value="Unassembled WGS sequence"/>
</dbReference>
<gene>
    <name evidence="2" type="ORF">H9911_00285</name>
</gene>
<protein>
    <submittedName>
        <fullName evidence="2">MarR family winged helix-turn-helix transcriptional regulator</fullName>
    </submittedName>
</protein>
<evidence type="ECO:0000313" key="2">
    <source>
        <dbReference type="EMBL" id="HJD32961.1"/>
    </source>
</evidence>
<dbReference type="EMBL" id="DWUV01000007">
    <property type="protein sequence ID" value="HJD32961.1"/>
    <property type="molecule type" value="Genomic_DNA"/>
</dbReference>
<comment type="caution">
    <text evidence="2">The sequence shown here is derived from an EMBL/GenBank/DDBJ whole genome shotgun (WGS) entry which is preliminary data.</text>
</comment>
<evidence type="ECO:0000313" key="3">
    <source>
        <dbReference type="Proteomes" id="UP000823897"/>
    </source>
</evidence>
<dbReference type="InterPro" id="IPR036390">
    <property type="entry name" value="WH_DNA-bd_sf"/>
</dbReference>